<dbReference type="AlphaFoldDB" id="K0YT62"/>
<name>K0YT62_9CORY</name>
<dbReference type="EMBL" id="AHAE01000021">
    <property type="protein sequence ID" value="EJZ82714.1"/>
    <property type="molecule type" value="Genomic_DNA"/>
</dbReference>
<reference evidence="2 3" key="1">
    <citation type="submission" date="2012-08" db="EMBL/GenBank/DDBJ databases">
        <title>The Genome Sequence of Turicella otitidis ATCC 51513.</title>
        <authorList>
            <consortium name="The Broad Institute Genome Sequencing Platform"/>
            <person name="Earl A."/>
            <person name="Ward D."/>
            <person name="Feldgarden M."/>
            <person name="Gevers D."/>
            <person name="Huys G."/>
            <person name="Walker B."/>
            <person name="Young S.K."/>
            <person name="Zeng Q."/>
            <person name="Gargeya S."/>
            <person name="Fitzgerald M."/>
            <person name="Haas B."/>
            <person name="Abouelleil A."/>
            <person name="Alvarado L."/>
            <person name="Arachchi H.M."/>
            <person name="Berlin A.M."/>
            <person name="Chapman S.B."/>
            <person name="Goldberg J."/>
            <person name="Griggs A."/>
            <person name="Gujja S."/>
            <person name="Hansen M."/>
            <person name="Howarth C."/>
            <person name="Imamovic A."/>
            <person name="Larimer J."/>
            <person name="McCowen C."/>
            <person name="Montmayeur A."/>
            <person name="Murphy C."/>
            <person name="Neiman D."/>
            <person name="Pearson M."/>
            <person name="Priest M."/>
            <person name="Roberts A."/>
            <person name="Saif S."/>
            <person name="Shea T."/>
            <person name="Sisk P."/>
            <person name="Sykes S."/>
            <person name="Wortman J."/>
            <person name="Nusbaum C."/>
            <person name="Birren B."/>
        </authorList>
    </citation>
    <scope>NUCLEOTIDE SEQUENCE [LARGE SCALE GENOMIC DNA]</scope>
    <source>
        <strain evidence="2 3">ATCC 51513</strain>
    </source>
</reference>
<dbReference type="PANTHER" id="PTHR30522">
    <property type="entry name" value="NUCLEOSIDE TRIPHOSPHATE PYROPHOSPHOHYDROLASE"/>
    <property type="match status" value="1"/>
</dbReference>
<comment type="caution">
    <text evidence="2">The sequence shown here is derived from an EMBL/GenBank/DDBJ whole genome shotgun (WGS) entry which is preliminary data.</text>
</comment>
<evidence type="ECO:0000313" key="3">
    <source>
        <dbReference type="Proteomes" id="UP000006078"/>
    </source>
</evidence>
<dbReference type="GO" id="GO:0006203">
    <property type="term" value="P:dGTP catabolic process"/>
    <property type="evidence" value="ECO:0007669"/>
    <property type="project" value="TreeGrafter"/>
</dbReference>
<evidence type="ECO:0000313" key="2">
    <source>
        <dbReference type="EMBL" id="EJZ82714.1"/>
    </source>
</evidence>
<feature type="domain" description="NTP pyrophosphohydrolase MazG-like" evidence="1">
    <location>
        <begin position="106"/>
        <end position="182"/>
    </location>
</feature>
<evidence type="ECO:0000259" key="1">
    <source>
        <dbReference type="Pfam" id="PF03819"/>
    </source>
</evidence>
<dbReference type="RefSeq" id="WP_004600262.1">
    <property type="nucleotide sequence ID" value="NZ_HF541865.1"/>
</dbReference>
<proteinExistence type="predicted"/>
<dbReference type="PANTHER" id="PTHR30522:SF0">
    <property type="entry name" value="NUCLEOSIDE TRIPHOSPHATE PYROPHOSPHOHYDROLASE"/>
    <property type="match status" value="1"/>
</dbReference>
<dbReference type="HOGENOM" id="CLU_038356_3_2_11"/>
<dbReference type="Proteomes" id="UP000006078">
    <property type="component" value="Unassembled WGS sequence"/>
</dbReference>
<keyword evidence="3" id="KW-1185">Reference proteome</keyword>
<dbReference type="STRING" id="29321.AAV33_06840"/>
<dbReference type="GO" id="GO:0046061">
    <property type="term" value="P:dATP catabolic process"/>
    <property type="evidence" value="ECO:0007669"/>
    <property type="project" value="TreeGrafter"/>
</dbReference>
<dbReference type="GO" id="GO:0046076">
    <property type="term" value="P:dTTP catabolic process"/>
    <property type="evidence" value="ECO:0007669"/>
    <property type="project" value="TreeGrafter"/>
</dbReference>
<dbReference type="InterPro" id="IPR004518">
    <property type="entry name" value="MazG-like_dom"/>
</dbReference>
<dbReference type="GO" id="GO:0046052">
    <property type="term" value="P:UTP catabolic process"/>
    <property type="evidence" value="ECO:0007669"/>
    <property type="project" value="TreeGrafter"/>
</dbReference>
<dbReference type="GO" id="GO:0046047">
    <property type="term" value="P:TTP catabolic process"/>
    <property type="evidence" value="ECO:0007669"/>
    <property type="project" value="TreeGrafter"/>
</dbReference>
<dbReference type="GO" id="GO:0046081">
    <property type="term" value="P:dUTP catabolic process"/>
    <property type="evidence" value="ECO:0007669"/>
    <property type="project" value="TreeGrafter"/>
</dbReference>
<organism evidence="2 3">
    <name type="scientific">Corynebacterium otitidis ATCC 51513</name>
    <dbReference type="NCBI Taxonomy" id="883169"/>
    <lineage>
        <taxon>Bacteria</taxon>
        <taxon>Bacillati</taxon>
        <taxon>Actinomycetota</taxon>
        <taxon>Actinomycetes</taxon>
        <taxon>Mycobacteriales</taxon>
        <taxon>Corynebacteriaceae</taxon>
        <taxon>Corynebacterium</taxon>
    </lineage>
</organism>
<gene>
    <name evidence="2" type="ORF">HMPREF9719_00372</name>
</gene>
<dbReference type="InterPro" id="IPR011551">
    <property type="entry name" value="NTP_PyrPHydrolase_MazG"/>
</dbReference>
<dbReference type="CDD" id="cd11528">
    <property type="entry name" value="NTP-PPase_MazG_Nterm"/>
    <property type="match status" value="1"/>
</dbReference>
<dbReference type="Gene3D" id="1.10.287.1080">
    <property type="entry name" value="MazG-like"/>
    <property type="match status" value="1"/>
</dbReference>
<protein>
    <recommendedName>
        <fullName evidence="1">NTP pyrophosphohydrolase MazG-like domain-containing protein</fullName>
    </recommendedName>
</protein>
<dbReference type="Pfam" id="PF03819">
    <property type="entry name" value="MazG"/>
    <property type="match status" value="1"/>
</dbReference>
<dbReference type="eggNOG" id="COG1694">
    <property type="taxonomic scope" value="Bacteria"/>
</dbReference>
<dbReference type="InterPro" id="IPR048015">
    <property type="entry name" value="NTP-PPase_MazG-like_N"/>
</dbReference>
<sequence>MPVLLIDDDLEPQLPARLLAAGPWRLAPESDVPKPLVVLLEEALRAGRGAPGDGGGEAAALPATTDPQRADALAGGGEVVDCRRPVDRAVAVMAEARRRGEWERAQTHESLLAYLDEEAGEFADAVRAWDGGDDAELKGELADVFLQVLFHAAIAAERGSFTLGDVADSFTEKMRSRAPYLFDGSSGIIDAESQEKLWAAGKNAAQRRIPRL</sequence>
<accession>K0YT62</accession>
<dbReference type="SUPFAM" id="SSF101386">
    <property type="entry name" value="all-alpha NTP pyrophosphatases"/>
    <property type="match status" value="1"/>
</dbReference>
<dbReference type="GO" id="GO:0047429">
    <property type="term" value="F:nucleoside triphosphate diphosphatase activity"/>
    <property type="evidence" value="ECO:0007669"/>
    <property type="project" value="TreeGrafter"/>
</dbReference>